<organism evidence="1 2">
    <name type="scientific">Clostridium cavendishii DSM 21758</name>
    <dbReference type="NCBI Taxonomy" id="1121302"/>
    <lineage>
        <taxon>Bacteria</taxon>
        <taxon>Bacillati</taxon>
        <taxon>Bacillota</taxon>
        <taxon>Clostridia</taxon>
        <taxon>Eubacteriales</taxon>
        <taxon>Clostridiaceae</taxon>
        <taxon>Clostridium</taxon>
    </lineage>
</organism>
<dbReference type="AlphaFoldDB" id="A0A1M6RTB0"/>
<accession>A0A1M6RTB0</accession>
<dbReference type="OrthoDB" id="1900523at2"/>
<dbReference type="RefSeq" id="WP_072991399.1">
    <property type="nucleotide sequence ID" value="NZ_FQZB01000016.1"/>
</dbReference>
<keyword evidence="2" id="KW-1185">Reference proteome</keyword>
<gene>
    <name evidence="1" type="ORF">SAMN02745163_03665</name>
</gene>
<sequence length="147" mass="17565">MGKCYFEFEINNNDRFSKLQKFFYVIKEEKSKENIIADDSKWIGYFEEDVLVKFWWPTSDELNEYAKQWKETPINERFTSPKLQRPWDFESMIDAFSNGEYDFVSCERISNGKGKIEFNPWAWPYGGSSAFRALIEYHGFKILSEVV</sequence>
<name>A0A1M6RTB0_9CLOT</name>
<dbReference type="STRING" id="1121302.SAMN02745163_03665"/>
<reference evidence="1 2" key="1">
    <citation type="submission" date="2016-11" db="EMBL/GenBank/DDBJ databases">
        <authorList>
            <person name="Jaros S."/>
            <person name="Januszkiewicz K."/>
            <person name="Wedrychowicz H."/>
        </authorList>
    </citation>
    <scope>NUCLEOTIDE SEQUENCE [LARGE SCALE GENOMIC DNA]</scope>
    <source>
        <strain evidence="1 2">DSM 21758</strain>
    </source>
</reference>
<evidence type="ECO:0000313" key="2">
    <source>
        <dbReference type="Proteomes" id="UP000184310"/>
    </source>
</evidence>
<proteinExistence type="predicted"/>
<dbReference type="Proteomes" id="UP000184310">
    <property type="component" value="Unassembled WGS sequence"/>
</dbReference>
<dbReference type="EMBL" id="FQZB01000016">
    <property type="protein sequence ID" value="SHK35654.1"/>
    <property type="molecule type" value="Genomic_DNA"/>
</dbReference>
<protein>
    <submittedName>
        <fullName evidence="1">Uncharacterized protein</fullName>
    </submittedName>
</protein>
<evidence type="ECO:0000313" key="1">
    <source>
        <dbReference type="EMBL" id="SHK35654.1"/>
    </source>
</evidence>